<keyword evidence="5" id="KW-0539">Nucleus</keyword>
<dbReference type="GO" id="GO:0000981">
    <property type="term" value="F:DNA-binding transcription factor activity, RNA polymerase II-specific"/>
    <property type="evidence" value="ECO:0007669"/>
    <property type="project" value="InterPro"/>
</dbReference>
<dbReference type="InterPro" id="IPR036864">
    <property type="entry name" value="Zn2-C6_fun-type_DNA-bd_sf"/>
</dbReference>
<dbReference type="Proteomes" id="UP000246740">
    <property type="component" value="Unassembled WGS sequence"/>
</dbReference>
<dbReference type="SUPFAM" id="SSF57701">
    <property type="entry name" value="Zn2/Cys6 DNA-binding domain"/>
    <property type="match status" value="1"/>
</dbReference>
<evidence type="ECO:0000256" key="3">
    <source>
        <dbReference type="ARBA" id="ARBA00023125"/>
    </source>
</evidence>
<dbReference type="EMBL" id="KZ819198">
    <property type="protein sequence ID" value="PWY98613.1"/>
    <property type="molecule type" value="Genomic_DNA"/>
</dbReference>
<dbReference type="GO" id="GO:0000976">
    <property type="term" value="F:transcription cis-regulatory region binding"/>
    <property type="evidence" value="ECO:0007669"/>
    <property type="project" value="TreeGrafter"/>
</dbReference>
<dbReference type="PANTHER" id="PTHR31845:SF17">
    <property type="entry name" value="ZN(II)2CYS6 TRANSCRIPTION FACTOR (EUROFUNG)"/>
    <property type="match status" value="1"/>
</dbReference>
<dbReference type="InterPro" id="IPR051089">
    <property type="entry name" value="prtT"/>
</dbReference>
<dbReference type="OrthoDB" id="2595934at2759"/>
<dbReference type="GO" id="GO:0005634">
    <property type="term" value="C:nucleus"/>
    <property type="evidence" value="ECO:0007669"/>
    <property type="project" value="UniProtKB-SubCell"/>
</dbReference>
<feature type="compositionally biased region" description="Low complexity" evidence="6">
    <location>
        <begin position="8"/>
        <end position="18"/>
    </location>
</feature>
<name>A0A317XJX6_9BASI</name>
<dbReference type="GO" id="GO:0050829">
    <property type="term" value="P:defense response to Gram-negative bacterium"/>
    <property type="evidence" value="ECO:0007669"/>
    <property type="project" value="InterPro"/>
</dbReference>
<accession>A0A317XJX6</accession>
<dbReference type="GO" id="GO:0031640">
    <property type="term" value="P:killing of cells of another organism"/>
    <property type="evidence" value="ECO:0007669"/>
    <property type="project" value="InterPro"/>
</dbReference>
<dbReference type="PROSITE" id="PS00276">
    <property type="entry name" value="CHANNEL_COLICIN"/>
    <property type="match status" value="1"/>
</dbReference>
<dbReference type="PANTHER" id="PTHR31845">
    <property type="entry name" value="FINGER DOMAIN PROTEIN, PUTATIVE-RELATED"/>
    <property type="match status" value="1"/>
</dbReference>
<evidence type="ECO:0000256" key="2">
    <source>
        <dbReference type="ARBA" id="ARBA00023015"/>
    </source>
</evidence>
<gene>
    <name evidence="8" type="ORF">BCV70DRAFT_201932</name>
</gene>
<feature type="region of interest" description="Disordered" evidence="6">
    <location>
        <begin position="1"/>
        <end position="26"/>
    </location>
</feature>
<keyword evidence="9" id="KW-1185">Reference proteome</keyword>
<dbReference type="Gene3D" id="4.10.240.10">
    <property type="entry name" value="Zn(2)-C6 fungal-type DNA-binding domain"/>
    <property type="match status" value="1"/>
</dbReference>
<evidence type="ECO:0000313" key="9">
    <source>
        <dbReference type="Proteomes" id="UP000246740"/>
    </source>
</evidence>
<evidence type="ECO:0000313" key="8">
    <source>
        <dbReference type="EMBL" id="PWY98613.1"/>
    </source>
</evidence>
<evidence type="ECO:0000259" key="7">
    <source>
        <dbReference type="PROSITE" id="PS50048"/>
    </source>
</evidence>
<dbReference type="GO" id="GO:0140911">
    <property type="term" value="F:pore-forming activity"/>
    <property type="evidence" value="ECO:0007669"/>
    <property type="project" value="InterPro"/>
</dbReference>
<keyword evidence="3" id="KW-0238">DNA-binding</keyword>
<feature type="region of interest" description="Disordered" evidence="6">
    <location>
        <begin position="697"/>
        <end position="740"/>
    </location>
</feature>
<comment type="subcellular location">
    <subcellularLocation>
        <location evidence="1">Nucleus</location>
    </subcellularLocation>
</comment>
<feature type="compositionally biased region" description="Basic and acidic residues" evidence="6">
    <location>
        <begin position="111"/>
        <end position="123"/>
    </location>
</feature>
<evidence type="ECO:0000256" key="5">
    <source>
        <dbReference type="ARBA" id="ARBA00023242"/>
    </source>
</evidence>
<dbReference type="STRING" id="1882483.A0A317XJX6"/>
<evidence type="ECO:0000256" key="4">
    <source>
        <dbReference type="ARBA" id="ARBA00023163"/>
    </source>
</evidence>
<dbReference type="InterPro" id="IPR000293">
    <property type="entry name" value="Channel_colicin_C"/>
</dbReference>
<feature type="region of interest" description="Disordered" evidence="6">
    <location>
        <begin position="76"/>
        <end position="151"/>
    </location>
</feature>
<dbReference type="AlphaFoldDB" id="A0A317XJX6"/>
<feature type="compositionally biased region" description="Basic and acidic residues" evidence="6">
    <location>
        <begin position="718"/>
        <end position="730"/>
    </location>
</feature>
<evidence type="ECO:0000256" key="6">
    <source>
        <dbReference type="SAM" id="MobiDB-lite"/>
    </source>
</evidence>
<feature type="compositionally biased region" description="Polar residues" evidence="6">
    <location>
        <begin position="767"/>
        <end position="788"/>
    </location>
</feature>
<dbReference type="GO" id="GO:0008270">
    <property type="term" value="F:zinc ion binding"/>
    <property type="evidence" value="ECO:0007669"/>
    <property type="project" value="InterPro"/>
</dbReference>
<sequence>MSGATTFASSSLPAAGGSSKKRPLAKRSCLECRAKKARCELPDLYVPSSSDPLPPEKRCHRCSVLDVDCVVYDGNRKRKPKLPPVQHGGASVPKSARLGQEANVRSRRDRSHGAVDKQSRVPPDDAYLGGGGGASGDLETDADGSAGEPEINGARAQTLLRRQKRGWTSLWRPFFVIVEKLQGSEEYKRCLLDKIVTEAVAIDLVFDQAAVGLWETRLEDRLVWHPYLPQLSAAYRQHHEKPTKSRALLLATLVLLACPDASSVDLRRRLCRLIDQLGIQLLLGLPREISLVMAFALLVQHEPGLVGVSMWQGSQDIGGFSMASENLLTCALMVARQLGIDQPPDARCSSRSASTSTQMAHASLWFSLRILEGHYAMLGQTKALRDMDDATAIKHLLLHVDDEGRPLELTPVTPSTELSDIQEGFARLERHLGRTGILRSAGRTLVYQRYVAMSKFHQSLCRLRDRVLGAGSLEVRRLAIVEDHDRDTAAADSLKAETKDFMRWFAKQRVVRIAEKWSCIETDFLTSLLCNYETAALFNGNMEGKVEASVFVEMIKNQSEPGAHVSKVGGARQKISHRVLAGLGTLGQQPRGTRGSAGLQLLPCLLTATIAMDACKQFLEATSFTLYAFGTIPQDHDTSLMLMQGAADCIRSLDGDGRANSLATVAADLTWDMIESTRQWQLFYSVYRHVPVSHEPSTTASAAAHHGSGNGNGNGNDNDNHPDLNVDTRSRSSPRTHSAMDKLAAAAVIASSPSKPANLDPLAPLAVNTQPAGPATQSSWDASSSEATPRNPDDVGLYNLSLPFDLDAFLKDIDQWF</sequence>
<evidence type="ECO:0000256" key="1">
    <source>
        <dbReference type="ARBA" id="ARBA00004123"/>
    </source>
</evidence>
<proteinExistence type="predicted"/>
<reference evidence="8 9" key="1">
    <citation type="journal article" date="2018" name="Mol. Biol. Evol.">
        <title>Broad Genomic Sampling Reveals a Smut Pathogenic Ancestry of the Fungal Clade Ustilaginomycotina.</title>
        <authorList>
            <person name="Kijpornyongpan T."/>
            <person name="Mondo S.J."/>
            <person name="Barry K."/>
            <person name="Sandor L."/>
            <person name="Lee J."/>
            <person name="Lipzen A."/>
            <person name="Pangilinan J."/>
            <person name="LaButti K."/>
            <person name="Hainaut M."/>
            <person name="Henrissat B."/>
            <person name="Grigoriev I.V."/>
            <person name="Spatafora J.W."/>
            <person name="Aime M.C."/>
        </authorList>
    </citation>
    <scope>NUCLEOTIDE SEQUENCE [LARGE SCALE GENOMIC DNA]</scope>
    <source>
        <strain evidence="8 9">MCA 3645</strain>
    </source>
</reference>
<keyword evidence="2" id="KW-0805">Transcription regulation</keyword>
<dbReference type="InterPro" id="IPR001138">
    <property type="entry name" value="Zn2Cys6_DnaBD"/>
</dbReference>
<dbReference type="PROSITE" id="PS50048">
    <property type="entry name" value="ZN2_CY6_FUNGAL_2"/>
    <property type="match status" value="1"/>
</dbReference>
<feature type="region of interest" description="Disordered" evidence="6">
    <location>
        <begin position="760"/>
        <end position="791"/>
    </location>
</feature>
<organism evidence="8 9">
    <name type="scientific">Testicularia cyperi</name>
    <dbReference type="NCBI Taxonomy" id="1882483"/>
    <lineage>
        <taxon>Eukaryota</taxon>
        <taxon>Fungi</taxon>
        <taxon>Dikarya</taxon>
        <taxon>Basidiomycota</taxon>
        <taxon>Ustilaginomycotina</taxon>
        <taxon>Ustilaginomycetes</taxon>
        <taxon>Ustilaginales</taxon>
        <taxon>Anthracoideaceae</taxon>
        <taxon>Testicularia</taxon>
    </lineage>
</organism>
<dbReference type="GO" id="GO:0016020">
    <property type="term" value="C:membrane"/>
    <property type="evidence" value="ECO:0007669"/>
    <property type="project" value="InterPro"/>
</dbReference>
<keyword evidence="4" id="KW-0804">Transcription</keyword>
<dbReference type="InParanoid" id="A0A317XJX6"/>
<feature type="domain" description="Zn(2)-C6 fungal-type" evidence="7">
    <location>
        <begin position="28"/>
        <end position="71"/>
    </location>
</feature>
<protein>
    <recommendedName>
        <fullName evidence="7">Zn(2)-C6 fungal-type domain-containing protein</fullName>
    </recommendedName>
</protein>